<evidence type="ECO:0000259" key="11">
    <source>
        <dbReference type="SMART" id="SM00965"/>
    </source>
</evidence>
<comment type="subcellular location">
    <subcellularLocation>
        <location evidence="1 9">Cell outer membrane</location>
    </subcellularLocation>
</comment>
<dbReference type="PANTHER" id="PTHR40980">
    <property type="entry name" value="PLUG DOMAIN-CONTAINING PROTEIN"/>
    <property type="match status" value="1"/>
</dbReference>
<accession>A0ABR6NKL3</accession>
<sequence>MTIRAAVLTGGVALAVLATATPAQAQTRSFNVSEQPAVSGIPEFARQAQIQIIAPAGDLQGVRTKAVIGSLDIRVALRRLLEGTPLRIVSDNGKLIMLQSTVRAVREKGSVTGQVLNPVTGNYMRDAIIRLTTAEGDRHVTTVDNEGAYRIADLPAGTAQITVSYTGYEEISQTVEITAGGTTTLNFDLQQTGVTQASSGNDIVVTGTVREGDARAIMSQRKSMNITNSLSSESFGDIAEGNVGEFIKFMPGVDTAGEGDDTVRYVRLRGLPSEYTAITVNGVRMAAADANDGSTTSRSFSFEQVSLSSVDSIEISKTISADVDANAPAGTINLRTKRAFDRKGRRINVQLSGYTHDDMWRDRVTGPGEGKHEGRFRPNGQLEYSDVFFGNRLGVVASISQSKTYTEMEQVYYPRSYVPTAASPEPLALTSIYAHMRAQEVSRFASSLTLDFRATDALTLSMAGIYNRSHLWSGQRAYSFITGARAAGVIGDPAVDFTTKSSTASVEAVSNAISKRGKGLTLLPSFEYKHERFTLDGNFSYSNSTSNYDPLGNEGAIFSLATAPNARGSFSVHRSGLDTQDWAITQLTGADWSDAASYTSPTSIVLNTQDGRWARTELWGGGLNLSFHSPFEALPILFKTGVKFQRAVYDFANERAASQYRYTGPLSPAAFLALNQSANELSFDQLDIDITSLSGSSRLYMPSNQKIGQMFLSNPDLFEHTLTAANYYTAYIANRRHFEEDTNAAYFMGTADITARLKFRAGLRWEQTRTRAREFDALSADAVRAAGYAVTASTGRASTLEGIKYQYESNPLIDRKGSYDYFFPSASLKFSPTDSLDIQLGYSRTIRRPEVNILAGVWSVNDATLTVTAPNPGLKPEVSDNFSARIVKYFEPVGLVAINYFQNRVKGQFQTEEMTAEEFGYTGTDYAGYIFRTTRTVSGDAINIRGLELELNHSLDYLPGLLSGLTVRGSYTYTAPEVPIALSARHLISASLAYKKGPIAFNLNSLWTGRKLNSAATGSYIRPRTDMNFSGSYSLSPRVRLFMSMRNLLNEKTLIMLPGVDTPGGPVGDHAGDYRAYGRSATFGIRATF</sequence>
<dbReference type="InterPro" id="IPR010917">
    <property type="entry name" value="TonB_rcpt_CS"/>
</dbReference>
<keyword evidence="8" id="KW-0998">Cell outer membrane</keyword>
<evidence type="ECO:0000256" key="5">
    <source>
        <dbReference type="ARBA" id="ARBA00023004"/>
    </source>
</evidence>
<dbReference type="PROSITE" id="PS01156">
    <property type="entry name" value="TONB_DEPENDENT_REC_2"/>
    <property type="match status" value="1"/>
</dbReference>
<feature type="signal peptide" evidence="10">
    <location>
        <begin position="1"/>
        <end position="25"/>
    </location>
</feature>
<comment type="caution">
    <text evidence="12">The sequence shown here is derived from an EMBL/GenBank/DDBJ whole genome shotgun (WGS) entry which is preliminary data.</text>
</comment>
<dbReference type="Pfam" id="PF07715">
    <property type="entry name" value="Plug"/>
    <property type="match status" value="1"/>
</dbReference>
<dbReference type="Pfam" id="PF00593">
    <property type="entry name" value="TonB_dep_Rec_b-barrel"/>
    <property type="match status" value="1"/>
</dbReference>
<evidence type="ECO:0000256" key="2">
    <source>
        <dbReference type="ARBA" id="ARBA00022448"/>
    </source>
</evidence>
<feature type="domain" description="Secretin/TonB short N-terminal" evidence="11">
    <location>
        <begin position="50"/>
        <end position="101"/>
    </location>
</feature>
<evidence type="ECO:0000256" key="7">
    <source>
        <dbReference type="ARBA" id="ARBA00023136"/>
    </source>
</evidence>
<comment type="similarity">
    <text evidence="9">Belongs to the TonB-dependent receptor family.</text>
</comment>
<dbReference type="SUPFAM" id="SSF56935">
    <property type="entry name" value="Porins"/>
    <property type="match status" value="1"/>
</dbReference>
<dbReference type="PANTHER" id="PTHR40980:SF4">
    <property type="entry name" value="TONB-DEPENDENT RECEPTOR-LIKE BETA-BARREL DOMAIN-CONTAINING PROTEIN"/>
    <property type="match status" value="1"/>
</dbReference>
<keyword evidence="12" id="KW-0675">Receptor</keyword>
<evidence type="ECO:0000256" key="1">
    <source>
        <dbReference type="ARBA" id="ARBA00004442"/>
    </source>
</evidence>
<keyword evidence="4 10" id="KW-0732">Signal</keyword>
<evidence type="ECO:0000256" key="8">
    <source>
        <dbReference type="ARBA" id="ARBA00023237"/>
    </source>
</evidence>
<evidence type="ECO:0000256" key="3">
    <source>
        <dbReference type="ARBA" id="ARBA00022496"/>
    </source>
</evidence>
<dbReference type="Proteomes" id="UP001138540">
    <property type="component" value="Unassembled WGS sequence"/>
</dbReference>
<evidence type="ECO:0000313" key="13">
    <source>
        <dbReference type="Proteomes" id="UP001138540"/>
    </source>
</evidence>
<dbReference type="InterPro" id="IPR037066">
    <property type="entry name" value="Plug_dom_sf"/>
</dbReference>
<keyword evidence="6 9" id="KW-0798">TonB box</keyword>
<dbReference type="InterPro" id="IPR011662">
    <property type="entry name" value="Secretin/TonB_short_N"/>
</dbReference>
<dbReference type="InterPro" id="IPR010104">
    <property type="entry name" value="TonB_rcpt_bac"/>
</dbReference>
<name>A0ABR6NKL3_9SPHN</name>
<dbReference type="Gene3D" id="2.40.170.20">
    <property type="entry name" value="TonB-dependent receptor, beta-barrel domain"/>
    <property type="match status" value="1"/>
</dbReference>
<evidence type="ECO:0000256" key="6">
    <source>
        <dbReference type="ARBA" id="ARBA00023077"/>
    </source>
</evidence>
<keyword evidence="3" id="KW-0410">Iron transport</keyword>
<dbReference type="Pfam" id="PF13620">
    <property type="entry name" value="CarboxypepD_reg"/>
    <property type="match status" value="1"/>
</dbReference>
<keyword evidence="5" id="KW-0408">Iron</keyword>
<dbReference type="InterPro" id="IPR013784">
    <property type="entry name" value="Carb-bd-like_fold"/>
</dbReference>
<dbReference type="Gene3D" id="3.55.50.30">
    <property type="match status" value="1"/>
</dbReference>
<keyword evidence="2" id="KW-0813">Transport</keyword>
<keyword evidence="7 9" id="KW-0472">Membrane</keyword>
<dbReference type="EMBL" id="JACHKA010000001">
    <property type="protein sequence ID" value="MBB5987038.1"/>
    <property type="molecule type" value="Genomic_DNA"/>
</dbReference>
<evidence type="ECO:0000313" key="12">
    <source>
        <dbReference type="EMBL" id="MBB5987038.1"/>
    </source>
</evidence>
<keyword evidence="13" id="KW-1185">Reference proteome</keyword>
<dbReference type="Gene3D" id="2.170.130.10">
    <property type="entry name" value="TonB-dependent receptor, plug domain"/>
    <property type="match status" value="1"/>
</dbReference>
<protein>
    <submittedName>
        <fullName evidence="12">TonB-dependent receptor</fullName>
    </submittedName>
</protein>
<organism evidence="12 13">
    <name type="scientific">Sphingobium lignivorans</name>
    <dbReference type="NCBI Taxonomy" id="2735886"/>
    <lineage>
        <taxon>Bacteria</taxon>
        <taxon>Pseudomonadati</taxon>
        <taxon>Pseudomonadota</taxon>
        <taxon>Alphaproteobacteria</taxon>
        <taxon>Sphingomonadales</taxon>
        <taxon>Sphingomonadaceae</taxon>
        <taxon>Sphingobium</taxon>
    </lineage>
</organism>
<dbReference type="Gene3D" id="2.60.40.1120">
    <property type="entry name" value="Carboxypeptidase-like, regulatory domain"/>
    <property type="match status" value="1"/>
</dbReference>
<evidence type="ECO:0000256" key="4">
    <source>
        <dbReference type="ARBA" id="ARBA00022729"/>
    </source>
</evidence>
<evidence type="ECO:0000256" key="9">
    <source>
        <dbReference type="RuleBase" id="RU003357"/>
    </source>
</evidence>
<dbReference type="InterPro" id="IPR012910">
    <property type="entry name" value="Plug_dom"/>
</dbReference>
<evidence type="ECO:0000256" key="10">
    <source>
        <dbReference type="SAM" id="SignalP"/>
    </source>
</evidence>
<proteinExistence type="inferred from homology"/>
<dbReference type="InterPro" id="IPR036942">
    <property type="entry name" value="Beta-barrel_TonB_sf"/>
</dbReference>
<dbReference type="NCBIfam" id="TIGR01782">
    <property type="entry name" value="TonB-Xanth-Caul"/>
    <property type="match status" value="1"/>
</dbReference>
<gene>
    <name evidence="12" type="ORF">HNP60_003012</name>
</gene>
<reference evidence="12 13" key="1">
    <citation type="submission" date="2020-08" db="EMBL/GenBank/DDBJ databases">
        <title>Exploring microbial biodiversity for novel pathways involved in the catabolism of aromatic compounds derived from lignin.</title>
        <authorList>
            <person name="Elkins J."/>
        </authorList>
    </citation>
    <scope>NUCLEOTIDE SEQUENCE [LARGE SCALE GENOMIC DNA]</scope>
    <source>
        <strain evidence="12 13">B1D3A</strain>
    </source>
</reference>
<feature type="chain" id="PRO_5045478588" evidence="10">
    <location>
        <begin position="26"/>
        <end position="1089"/>
    </location>
</feature>
<dbReference type="RefSeq" id="WP_184155215.1">
    <property type="nucleotide sequence ID" value="NZ_JACHKA010000001.1"/>
</dbReference>
<dbReference type="InterPro" id="IPR000531">
    <property type="entry name" value="Beta-barrel_TonB"/>
</dbReference>
<keyword evidence="3" id="KW-0406">Ion transport</keyword>
<dbReference type="SMART" id="SM00965">
    <property type="entry name" value="STN"/>
    <property type="match status" value="1"/>
</dbReference>
<dbReference type="SUPFAM" id="SSF49452">
    <property type="entry name" value="Starch-binding domain-like"/>
    <property type="match status" value="1"/>
</dbReference>